<dbReference type="Pfam" id="PF00117">
    <property type="entry name" value="GATase"/>
    <property type="match status" value="1"/>
</dbReference>
<dbReference type="RefSeq" id="WP_238897041.1">
    <property type="nucleotide sequence ID" value="NZ_JAKOGG010000010.1"/>
</dbReference>
<feature type="domain" description="Glutamine amidotransferase" evidence="1">
    <location>
        <begin position="79"/>
        <end position="189"/>
    </location>
</feature>
<dbReference type="InterPro" id="IPR044992">
    <property type="entry name" value="ChyE-like"/>
</dbReference>
<reference evidence="3" key="1">
    <citation type="submission" date="2023-07" db="EMBL/GenBank/DDBJ databases">
        <title>Shewanella mangrovi sp. nov., an acetaldehyde- degrading bacterium isolated from mangrove sediment.</title>
        <authorList>
            <person name="Liu Y."/>
        </authorList>
    </citation>
    <scope>NUCLEOTIDE SEQUENCE [LARGE SCALE GENOMIC DNA]</scope>
    <source>
        <strain evidence="3">C32</strain>
    </source>
</reference>
<dbReference type="EMBL" id="JAKOGG010000010">
    <property type="protein sequence ID" value="MCS4557566.1"/>
    <property type="molecule type" value="Genomic_DNA"/>
</dbReference>
<evidence type="ECO:0000313" key="2">
    <source>
        <dbReference type="EMBL" id="MCS4557566.1"/>
    </source>
</evidence>
<sequence length="234" mass="26336">MKLAILQTDVLHPEFIEQYQSYGVMFQRMFAEANIALESEIFSVIDGVYPTDPDAFDAMLITGSKADAFSAEPWIVTLTSYIQQRFNAGQKLLGICFGHQLLAHSLGGRVQRAEGGWGVGIMHYQWQATPSWLHNRSSDVSLLCSHRDQVVELPPHATLLASNAFCPNAAFYIDQRVLGFQAHPEFSKDYAEALLRKRWQDIGEDKAATALASYQQQHQGRWVAELMARFIADK</sequence>
<name>A0ABT2FQV0_9GAMM</name>
<evidence type="ECO:0000259" key="1">
    <source>
        <dbReference type="Pfam" id="PF00117"/>
    </source>
</evidence>
<dbReference type="PANTHER" id="PTHR42695">
    <property type="entry name" value="GLUTAMINE AMIDOTRANSFERASE YLR126C-RELATED"/>
    <property type="match status" value="1"/>
</dbReference>
<dbReference type="SUPFAM" id="SSF52317">
    <property type="entry name" value="Class I glutamine amidotransferase-like"/>
    <property type="match status" value="1"/>
</dbReference>
<proteinExistence type="predicted"/>
<dbReference type="Proteomes" id="UP001201549">
    <property type="component" value="Unassembled WGS sequence"/>
</dbReference>
<dbReference type="NCBIfam" id="NF004212">
    <property type="entry name" value="PRK05665.1"/>
    <property type="match status" value="1"/>
</dbReference>
<evidence type="ECO:0000313" key="3">
    <source>
        <dbReference type="Proteomes" id="UP001201549"/>
    </source>
</evidence>
<comment type="caution">
    <text evidence="2">The sequence shown here is derived from an EMBL/GenBank/DDBJ whole genome shotgun (WGS) entry which is preliminary data.</text>
</comment>
<organism evidence="2 3">
    <name type="scientific">Shewanella electrica</name>
    <dbReference type="NCBI Taxonomy" id="515560"/>
    <lineage>
        <taxon>Bacteria</taxon>
        <taxon>Pseudomonadati</taxon>
        <taxon>Pseudomonadota</taxon>
        <taxon>Gammaproteobacteria</taxon>
        <taxon>Alteromonadales</taxon>
        <taxon>Shewanellaceae</taxon>
        <taxon>Shewanella</taxon>
    </lineage>
</organism>
<dbReference type="CDD" id="cd01741">
    <property type="entry name" value="GATase1_1"/>
    <property type="match status" value="1"/>
</dbReference>
<dbReference type="InterPro" id="IPR029062">
    <property type="entry name" value="Class_I_gatase-like"/>
</dbReference>
<dbReference type="InterPro" id="IPR017926">
    <property type="entry name" value="GATASE"/>
</dbReference>
<protein>
    <submittedName>
        <fullName evidence="2">Amidotransferase</fullName>
    </submittedName>
</protein>
<dbReference type="PROSITE" id="PS51273">
    <property type="entry name" value="GATASE_TYPE_1"/>
    <property type="match status" value="1"/>
</dbReference>
<dbReference type="Gene3D" id="3.40.50.880">
    <property type="match status" value="1"/>
</dbReference>
<accession>A0ABT2FQV0</accession>
<gene>
    <name evidence="2" type="ORF">L9G74_14040</name>
</gene>
<dbReference type="PANTHER" id="PTHR42695:SF5">
    <property type="entry name" value="GLUTAMINE AMIDOTRANSFERASE YLR126C-RELATED"/>
    <property type="match status" value="1"/>
</dbReference>
<keyword evidence="3" id="KW-1185">Reference proteome</keyword>